<feature type="transmembrane region" description="Helical" evidence="6">
    <location>
        <begin position="196"/>
        <end position="218"/>
    </location>
</feature>
<feature type="transmembrane region" description="Helical" evidence="6">
    <location>
        <begin position="224"/>
        <end position="245"/>
    </location>
</feature>
<keyword evidence="2 6" id="KW-0812">Transmembrane</keyword>
<evidence type="ECO:0000256" key="1">
    <source>
        <dbReference type="ARBA" id="ARBA00004141"/>
    </source>
</evidence>
<organism evidence="8 9">
    <name type="scientific">Apiospora marii</name>
    <dbReference type="NCBI Taxonomy" id="335849"/>
    <lineage>
        <taxon>Eukaryota</taxon>
        <taxon>Fungi</taxon>
        <taxon>Dikarya</taxon>
        <taxon>Ascomycota</taxon>
        <taxon>Pezizomycotina</taxon>
        <taxon>Sordariomycetes</taxon>
        <taxon>Xylariomycetidae</taxon>
        <taxon>Amphisphaeriales</taxon>
        <taxon>Apiosporaceae</taxon>
        <taxon>Apiospora</taxon>
    </lineage>
</organism>
<feature type="transmembrane region" description="Helical" evidence="6">
    <location>
        <begin position="70"/>
        <end position="90"/>
    </location>
</feature>
<accession>A0ABR1SSM5</accession>
<dbReference type="Pfam" id="PF07690">
    <property type="entry name" value="MFS_1"/>
    <property type="match status" value="1"/>
</dbReference>
<feature type="transmembrane region" description="Helical" evidence="6">
    <location>
        <begin position="485"/>
        <end position="503"/>
    </location>
</feature>
<feature type="region of interest" description="Disordered" evidence="5">
    <location>
        <begin position="267"/>
        <end position="295"/>
    </location>
</feature>
<feature type="transmembrane region" description="Helical" evidence="6">
    <location>
        <begin position="374"/>
        <end position="393"/>
    </location>
</feature>
<feature type="transmembrane region" description="Helical" evidence="6">
    <location>
        <begin position="110"/>
        <end position="130"/>
    </location>
</feature>
<dbReference type="SUPFAM" id="SSF103473">
    <property type="entry name" value="MFS general substrate transporter"/>
    <property type="match status" value="1"/>
</dbReference>
<comment type="caution">
    <text evidence="8">The sequence shown here is derived from an EMBL/GenBank/DDBJ whole genome shotgun (WGS) entry which is preliminary data.</text>
</comment>
<sequence>MAVEAVPVNDAAESHGRHLVHSHAHEGAIPGTVDLRAAEGDDTAYGQALFPVPAEDPNDPLQWPTYKKTIILIICCAYSFLGNATLIGPSPYISIFAKEFGVSPTKASTLISYPNLAYGFGSLFLVPLYLKFGRRPVMLGSMLFFIAGLIGSSQANDFGGLMTARVFAAFGSGVCEAIPVQLCNDIFFLHERGKRIGYYTFCLSIGTVAPLVSAHLLIDPWGWRLFFYVVLAFALALFILAFLFVEESSYDRDAHMHLEASAAAAAAPVEDASPSDSDKATTRVNDQAPSMTTTTQEAPLRKPFLQTLSIKGRYDPEARFFGTMAMSFTYFLVPQVFWVITSFGIYIGLGAFAYNYTFPIKIMAPPYNWPEESSGYIAFGALFGFLLAVPFSFSSDRLAAHLTRRNGGIREAEMRLGVMLPAMVIAPAGLILYGLTAEHDLHWMGYLMGNGMMSWGAYFYFSFALAYAVDSYNTNTSEMLIAMNLGKQAISFGLSINLLDWVLESGYAVVISGIFGGVLVANNIALLGFMAYGKRIRVAMTGSWLARLHGRHRQNSPQVA</sequence>
<evidence type="ECO:0000256" key="6">
    <source>
        <dbReference type="SAM" id="Phobius"/>
    </source>
</evidence>
<evidence type="ECO:0000259" key="7">
    <source>
        <dbReference type="PROSITE" id="PS50850"/>
    </source>
</evidence>
<feature type="transmembrane region" description="Helical" evidence="6">
    <location>
        <begin position="167"/>
        <end position="189"/>
    </location>
</feature>
<feature type="compositionally biased region" description="Polar residues" evidence="5">
    <location>
        <begin position="282"/>
        <end position="295"/>
    </location>
</feature>
<comment type="subcellular location">
    <subcellularLocation>
        <location evidence="1">Membrane</location>
        <topology evidence="1">Multi-pass membrane protein</topology>
    </subcellularLocation>
</comment>
<evidence type="ECO:0000256" key="5">
    <source>
        <dbReference type="SAM" id="MobiDB-lite"/>
    </source>
</evidence>
<feature type="transmembrane region" description="Helical" evidence="6">
    <location>
        <begin position="455"/>
        <end position="473"/>
    </location>
</feature>
<name>A0ABR1SSM5_9PEZI</name>
<evidence type="ECO:0000313" key="9">
    <source>
        <dbReference type="Proteomes" id="UP001396898"/>
    </source>
</evidence>
<dbReference type="PANTHER" id="PTHR23502">
    <property type="entry name" value="MAJOR FACILITATOR SUPERFAMILY"/>
    <property type="match status" value="1"/>
</dbReference>
<keyword evidence="4 6" id="KW-0472">Membrane</keyword>
<dbReference type="Proteomes" id="UP001396898">
    <property type="component" value="Unassembled WGS sequence"/>
</dbReference>
<dbReference type="InterPro" id="IPR036259">
    <property type="entry name" value="MFS_trans_sf"/>
</dbReference>
<dbReference type="InterPro" id="IPR011701">
    <property type="entry name" value="MFS"/>
</dbReference>
<evidence type="ECO:0000256" key="4">
    <source>
        <dbReference type="ARBA" id="ARBA00023136"/>
    </source>
</evidence>
<feature type="domain" description="Major facilitator superfamily (MFS) profile" evidence="7">
    <location>
        <begin position="69"/>
        <end position="560"/>
    </location>
</feature>
<gene>
    <name evidence="8" type="ORF">PG991_000668</name>
</gene>
<keyword evidence="3 6" id="KW-1133">Transmembrane helix</keyword>
<evidence type="ECO:0000256" key="3">
    <source>
        <dbReference type="ARBA" id="ARBA00022989"/>
    </source>
</evidence>
<feature type="transmembrane region" description="Helical" evidence="6">
    <location>
        <begin position="414"/>
        <end position="435"/>
    </location>
</feature>
<keyword evidence="9" id="KW-1185">Reference proteome</keyword>
<dbReference type="InterPro" id="IPR020846">
    <property type="entry name" value="MFS_dom"/>
</dbReference>
<evidence type="ECO:0000313" key="8">
    <source>
        <dbReference type="EMBL" id="KAK8037322.1"/>
    </source>
</evidence>
<dbReference type="Gene3D" id="1.20.1250.20">
    <property type="entry name" value="MFS general substrate transporter like domains"/>
    <property type="match status" value="1"/>
</dbReference>
<reference evidence="8 9" key="1">
    <citation type="submission" date="2023-01" db="EMBL/GenBank/DDBJ databases">
        <title>Analysis of 21 Apiospora genomes using comparative genomics revels a genus with tremendous synthesis potential of carbohydrate active enzymes and secondary metabolites.</title>
        <authorList>
            <person name="Sorensen T."/>
        </authorList>
    </citation>
    <scope>NUCLEOTIDE SEQUENCE [LARGE SCALE GENOMIC DNA]</scope>
    <source>
        <strain evidence="8 9">CBS 20057</strain>
    </source>
</reference>
<evidence type="ECO:0000256" key="2">
    <source>
        <dbReference type="ARBA" id="ARBA00022692"/>
    </source>
</evidence>
<proteinExistence type="predicted"/>
<dbReference type="EMBL" id="JAQQWI010000002">
    <property type="protein sequence ID" value="KAK8037322.1"/>
    <property type="molecule type" value="Genomic_DNA"/>
</dbReference>
<protein>
    <recommendedName>
        <fullName evidence="7">Major facilitator superfamily (MFS) profile domain-containing protein</fullName>
    </recommendedName>
</protein>
<feature type="transmembrane region" description="Helical" evidence="6">
    <location>
        <begin position="509"/>
        <end position="532"/>
    </location>
</feature>
<feature type="transmembrane region" description="Helical" evidence="6">
    <location>
        <begin position="328"/>
        <end position="354"/>
    </location>
</feature>
<feature type="transmembrane region" description="Helical" evidence="6">
    <location>
        <begin position="137"/>
        <end position="155"/>
    </location>
</feature>
<dbReference type="PROSITE" id="PS50850">
    <property type="entry name" value="MFS"/>
    <property type="match status" value="1"/>
</dbReference>
<dbReference type="PANTHER" id="PTHR23502:SF160">
    <property type="entry name" value="MAJOR FACILITATOR SUPERFAMILY (MFS) PROFILE DOMAIN-CONTAINING PROTEIN-RELATED"/>
    <property type="match status" value="1"/>
</dbReference>